<dbReference type="eggNOG" id="ENOG502TN3V">
    <property type="taxonomic scope" value="Eukaryota"/>
</dbReference>
<evidence type="ECO:0000313" key="1">
    <source>
        <dbReference type="EMBL" id="EKM76395.1"/>
    </source>
</evidence>
<dbReference type="AlphaFoldDB" id="K5XNY7"/>
<dbReference type="HOGENOM" id="CLU_939989_0_0_1"/>
<dbReference type="EMBL" id="JH971402">
    <property type="protein sequence ID" value="EKM76395.1"/>
    <property type="molecule type" value="Genomic_DNA"/>
</dbReference>
<accession>K5XNY7</accession>
<keyword evidence="2" id="KW-1185">Reference proteome</keyword>
<protein>
    <submittedName>
        <fullName evidence="1">Uncharacterized protein</fullName>
    </submittedName>
</protein>
<dbReference type="OrthoDB" id="3052721at2759"/>
<evidence type="ECO:0000313" key="2">
    <source>
        <dbReference type="Proteomes" id="UP000008493"/>
    </source>
</evidence>
<sequence>MDNRLRQKGKYTREARNLARALVHAGCAPEKVGKVIARVGRTFGIAIPPSQLMNIQLGYELAVTKTCTLSQDSTSNRHINFEAHHIAMRVPDYSKGETIPNETRSPIPKVRLVRIASTVDHSSESSVTGWLSQLNVISTTYNECPLAKRTQKPLPLQSFALKLKGMCGDHANGEKSTAKMMEAWKHEQTIKYLGESGLLEKDILSLLGYLNQKKEKKILSVGGIDLWEEMSVEKRGKHEADLMEEILFEVGMDVYDSLGTTEREELDSFIWAGCCMHKFQNSFKGGNVAMIVMIVE</sequence>
<reference evidence="2" key="1">
    <citation type="journal article" date="2012" name="Proc. Natl. Acad. Sci. U.S.A.">
        <title>Genome sequence of the button mushroom Agaricus bisporus reveals mechanisms governing adaptation to a humic-rich ecological niche.</title>
        <authorList>
            <person name="Morin E."/>
            <person name="Kohler A."/>
            <person name="Baker A.R."/>
            <person name="Foulongne-Oriol M."/>
            <person name="Lombard V."/>
            <person name="Nagy L.G."/>
            <person name="Ohm R.A."/>
            <person name="Patyshakuliyeva A."/>
            <person name="Brun A."/>
            <person name="Aerts A.L."/>
            <person name="Bailey A.M."/>
            <person name="Billette C."/>
            <person name="Coutinho P.M."/>
            <person name="Deakin G."/>
            <person name="Doddapaneni H."/>
            <person name="Floudas D."/>
            <person name="Grimwood J."/>
            <person name="Hilden K."/>
            <person name="Kuees U."/>
            <person name="LaButti K.M."/>
            <person name="Lapidus A."/>
            <person name="Lindquist E.A."/>
            <person name="Lucas S.M."/>
            <person name="Murat C."/>
            <person name="Riley R.W."/>
            <person name="Salamov A.A."/>
            <person name="Schmutz J."/>
            <person name="Subramanian V."/>
            <person name="Woesten H.A.B."/>
            <person name="Xu J."/>
            <person name="Eastwood D.C."/>
            <person name="Foster G.D."/>
            <person name="Sonnenberg A.S."/>
            <person name="Cullen D."/>
            <person name="de Vries R.P."/>
            <person name="Lundell T."/>
            <person name="Hibbett D.S."/>
            <person name="Henrissat B."/>
            <person name="Burton K.S."/>
            <person name="Kerrigan R.W."/>
            <person name="Challen M.P."/>
            <person name="Grigoriev I.V."/>
            <person name="Martin F."/>
        </authorList>
    </citation>
    <scope>NUCLEOTIDE SEQUENCE [LARGE SCALE GENOMIC DNA]</scope>
    <source>
        <strain evidence="2">JB137-S8 / ATCC MYA-4627 / FGSC 10392</strain>
    </source>
</reference>
<organism evidence="1 2">
    <name type="scientific">Agaricus bisporus var. burnettii (strain JB137-S8 / ATCC MYA-4627 / FGSC 10392)</name>
    <name type="common">White button mushroom</name>
    <dbReference type="NCBI Taxonomy" id="597362"/>
    <lineage>
        <taxon>Eukaryota</taxon>
        <taxon>Fungi</taxon>
        <taxon>Dikarya</taxon>
        <taxon>Basidiomycota</taxon>
        <taxon>Agaricomycotina</taxon>
        <taxon>Agaricomycetes</taxon>
        <taxon>Agaricomycetidae</taxon>
        <taxon>Agaricales</taxon>
        <taxon>Agaricineae</taxon>
        <taxon>Agaricaceae</taxon>
        <taxon>Agaricus</taxon>
    </lineage>
</organism>
<gene>
    <name evidence="1" type="ORF">AGABI1DRAFT_131225</name>
</gene>
<dbReference type="Proteomes" id="UP000008493">
    <property type="component" value="Unassembled WGS sequence"/>
</dbReference>
<dbReference type="GeneID" id="18827392"/>
<name>K5XNY7_AGABU</name>
<proteinExistence type="predicted"/>
<dbReference type="RefSeq" id="XP_007332848.1">
    <property type="nucleotide sequence ID" value="XM_007332786.1"/>
</dbReference>
<dbReference type="KEGG" id="abp:AGABI1DRAFT131225"/>
<dbReference type="InParanoid" id="K5XNY7"/>